<keyword evidence="3" id="KW-1185">Reference proteome</keyword>
<dbReference type="OrthoDB" id="122729at2759"/>
<sequence length="355" mass="39005">MVDIASPNVTSRQNGSPIDIHDAETFRVAEELMLLSASKARRPSGKDGAYDTSVSYETQRKHPAHFDDRTSFARSKRQKALGAQFDTLQSPTTVVNHPFARDNIATAGEVIINSRSDVSHSQLLSEHRSRFRRTRRRWNIESANKQKAYLARFHVQGIPLVEHLASLRAPKERKPSNSAAVRTRHCAEPATTAVEIIATSTFGRSAGSALGPSAADFSGATPSHDPSDWQNWWEEYLNENDATDKDDGMGNYDREVPWRVMQPRHAMTNSGLCNPSYFNGSAFTGIHDANITGDRRSGVSGVYGGADTNSSTYYTDDRPGSAKRQRLASVTRPAELTTMKAPTPDGDVGTQGRTP</sequence>
<reference evidence="2" key="1">
    <citation type="submission" date="2019-03" db="EMBL/GenBank/DDBJ databases">
        <title>Long read genome sequence of the mycoparasitic Pythium oligandrum ATCC 38472 isolated from sugarbeet rhizosphere.</title>
        <authorList>
            <person name="Gaulin E."/>
        </authorList>
    </citation>
    <scope>NUCLEOTIDE SEQUENCE</scope>
    <source>
        <strain evidence="2">ATCC 38472_TT</strain>
    </source>
</reference>
<dbReference type="Proteomes" id="UP000794436">
    <property type="component" value="Unassembled WGS sequence"/>
</dbReference>
<dbReference type="EMBL" id="SPLM01000038">
    <property type="protein sequence ID" value="TMW65118.1"/>
    <property type="molecule type" value="Genomic_DNA"/>
</dbReference>
<accession>A0A8K1CLF9</accession>
<evidence type="ECO:0000313" key="3">
    <source>
        <dbReference type="Proteomes" id="UP000794436"/>
    </source>
</evidence>
<name>A0A8K1CLF9_PYTOL</name>
<feature type="region of interest" description="Disordered" evidence="1">
    <location>
        <begin position="39"/>
        <end position="67"/>
    </location>
</feature>
<dbReference type="AlphaFoldDB" id="A0A8K1CLF9"/>
<gene>
    <name evidence="2" type="ORF">Poli38472_009285</name>
</gene>
<evidence type="ECO:0000256" key="1">
    <source>
        <dbReference type="SAM" id="MobiDB-lite"/>
    </source>
</evidence>
<evidence type="ECO:0000313" key="2">
    <source>
        <dbReference type="EMBL" id="TMW65118.1"/>
    </source>
</evidence>
<organism evidence="2 3">
    <name type="scientific">Pythium oligandrum</name>
    <name type="common">Mycoparasitic fungus</name>
    <dbReference type="NCBI Taxonomy" id="41045"/>
    <lineage>
        <taxon>Eukaryota</taxon>
        <taxon>Sar</taxon>
        <taxon>Stramenopiles</taxon>
        <taxon>Oomycota</taxon>
        <taxon>Peronosporomycetes</taxon>
        <taxon>Pythiales</taxon>
        <taxon>Pythiaceae</taxon>
        <taxon>Pythium</taxon>
    </lineage>
</organism>
<comment type="caution">
    <text evidence="2">The sequence shown here is derived from an EMBL/GenBank/DDBJ whole genome shotgun (WGS) entry which is preliminary data.</text>
</comment>
<feature type="compositionally biased region" description="Basic and acidic residues" evidence="1">
    <location>
        <begin position="58"/>
        <end position="67"/>
    </location>
</feature>
<protein>
    <submittedName>
        <fullName evidence="2">Uncharacterized protein</fullName>
    </submittedName>
</protein>
<proteinExistence type="predicted"/>
<feature type="region of interest" description="Disordered" evidence="1">
    <location>
        <begin position="302"/>
        <end position="355"/>
    </location>
</feature>